<accession>A0A433SFN8</accession>
<reference evidence="1 2" key="1">
    <citation type="submission" date="2018-01" db="EMBL/GenBank/DDBJ databases">
        <title>Saezia sanguinis gen. nov., sp. nov., in the order Burkholderiales isolated from human blood.</title>
        <authorList>
            <person name="Medina-Pascual M.J."/>
            <person name="Valdezate S."/>
            <person name="Monzon S."/>
            <person name="Cuesta I."/>
            <person name="Carrasco G."/>
            <person name="Villalon P."/>
            <person name="Saez-Nieto J.A."/>
        </authorList>
    </citation>
    <scope>NUCLEOTIDE SEQUENCE [LARGE SCALE GENOMIC DNA]</scope>
    <source>
        <strain evidence="1 2">CNM695-12</strain>
    </source>
</reference>
<gene>
    <name evidence="1" type="ORF">CUZ56_00004</name>
</gene>
<proteinExistence type="predicted"/>
<comment type="caution">
    <text evidence="1">The sequence shown here is derived from an EMBL/GenBank/DDBJ whole genome shotgun (WGS) entry which is preliminary data.</text>
</comment>
<dbReference type="Proteomes" id="UP000286947">
    <property type="component" value="Unassembled WGS sequence"/>
</dbReference>
<evidence type="ECO:0000313" key="2">
    <source>
        <dbReference type="Proteomes" id="UP000286947"/>
    </source>
</evidence>
<keyword evidence="2" id="KW-1185">Reference proteome</keyword>
<dbReference type="EMBL" id="PQSP01000001">
    <property type="protein sequence ID" value="RUS67530.1"/>
    <property type="molecule type" value="Genomic_DNA"/>
</dbReference>
<evidence type="ECO:0000313" key="1">
    <source>
        <dbReference type="EMBL" id="RUS67530.1"/>
    </source>
</evidence>
<protein>
    <submittedName>
        <fullName evidence="1">Uncharacterized protein</fullName>
    </submittedName>
</protein>
<dbReference type="AlphaFoldDB" id="A0A433SFN8"/>
<name>A0A433SFN8_9BURK</name>
<organism evidence="1 2">
    <name type="scientific">Saezia sanguinis</name>
    <dbReference type="NCBI Taxonomy" id="1965230"/>
    <lineage>
        <taxon>Bacteria</taxon>
        <taxon>Pseudomonadati</taxon>
        <taxon>Pseudomonadota</taxon>
        <taxon>Betaproteobacteria</taxon>
        <taxon>Burkholderiales</taxon>
        <taxon>Saeziaceae</taxon>
        <taxon>Saezia</taxon>
    </lineage>
</organism>
<sequence length="101" mass="9574">MVVRGGCGLPGGNVAACVDGDFPTGRPGMDTAAVSGGDAATVRNGGSAILALCINACGVGSCDSQYAGIDHFQAAGAGQRINGAGRGADGSSVANRDSACA</sequence>